<dbReference type="GeneID" id="64599697"/>
<evidence type="ECO:0000313" key="7">
    <source>
        <dbReference type="Proteomes" id="UP000719766"/>
    </source>
</evidence>
<proteinExistence type="predicted"/>
<feature type="repeat" description="WD" evidence="3">
    <location>
        <begin position="226"/>
        <end position="267"/>
    </location>
</feature>
<feature type="domain" description="Heterokaryon incompatibility" evidence="5">
    <location>
        <begin position="795"/>
        <end position="885"/>
    </location>
</feature>
<feature type="repeat" description="WD" evidence="3">
    <location>
        <begin position="56"/>
        <end position="97"/>
    </location>
</feature>
<dbReference type="InterPro" id="IPR010730">
    <property type="entry name" value="HET"/>
</dbReference>
<feature type="repeat" description="WD" evidence="3">
    <location>
        <begin position="14"/>
        <end position="55"/>
    </location>
</feature>
<dbReference type="OrthoDB" id="2664909at2759"/>
<dbReference type="CDD" id="cd00200">
    <property type="entry name" value="WD40"/>
    <property type="match status" value="1"/>
</dbReference>
<keyword evidence="7" id="KW-1185">Reference proteome</keyword>
<evidence type="ECO:0000256" key="4">
    <source>
        <dbReference type="SAM" id="MobiDB-lite"/>
    </source>
</evidence>
<dbReference type="Proteomes" id="UP000719766">
    <property type="component" value="Unassembled WGS sequence"/>
</dbReference>
<dbReference type="SUPFAM" id="SSF48452">
    <property type="entry name" value="TPR-like"/>
    <property type="match status" value="2"/>
</dbReference>
<dbReference type="InterPro" id="IPR015943">
    <property type="entry name" value="WD40/YVTN_repeat-like_dom_sf"/>
</dbReference>
<feature type="repeat" description="WD" evidence="3">
    <location>
        <begin position="267"/>
        <end position="308"/>
    </location>
</feature>
<evidence type="ECO:0000256" key="1">
    <source>
        <dbReference type="ARBA" id="ARBA00022574"/>
    </source>
</evidence>
<dbReference type="PANTHER" id="PTHR10622:SF10">
    <property type="entry name" value="HET DOMAIN-CONTAINING PROTEIN"/>
    <property type="match status" value="1"/>
</dbReference>
<protein>
    <recommendedName>
        <fullName evidence="5">Heterokaryon incompatibility domain-containing protein</fullName>
    </recommendedName>
</protein>
<dbReference type="PROSITE" id="PS00678">
    <property type="entry name" value="WD_REPEATS_1"/>
    <property type="match status" value="1"/>
</dbReference>
<keyword evidence="2" id="KW-0677">Repeat</keyword>
<dbReference type="InterPro" id="IPR011047">
    <property type="entry name" value="Quinoprotein_ADH-like_sf"/>
</dbReference>
<evidence type="ECO:0000313" key="6">
    <source>
        <dbReference type="EMBL" id="KAG1800320.1"/>
    </source>
</evidence>
<dbReference type="PROSITE" id="PS50082">
    <property type="entry name" value="WD_REPEATS_2"/>
    <property type="match status" value="4"/>
</dbReference>
<dbReference type="InterPro" id="IPR011990">
    <property type="entry name" value="TPR-like_helical_dom_sf"/>
</dbReference>
<keyword evidence="1 3" id="KW-0853">WD repeat</keyword>
<dbReference type="InterPro" id="IPR001680">
    <property type="entry name" value="WD40_rpt"/>
</dbReference>
<accession>A0A9P7DQ00</accession>
<name>A0A9P7DQ00_9AGAM</name>
<evidence type="ECO:0000259" key="5">
    <source>
        <dbReference type="Pfam" id="PF06985"/>
    </source>
</evidence>
<sequence>MSELITITTPLRRFKGHEKGITAVAVFPDKRRMVTGSYDTTVRLWDLKTGVVLKKMEGHRNWVWKLAVSRDGQVIASGDTSGEVIVWHGETGELLTKIKAHSYYISSLDFSPDGTVLATGSLFDEMTKLWNTKTWQLQGDPIECQFVNCVRYSPSGELLAIATNHDIQIYNSGTRKRVKPFKGHKSSNFSLAWTPDGTRLLTGSMNDDPTIREWDTTTWKQVGDPWTGHTDQINTIAIHPAGTLVASASRDIHVRLWQLSDRQTIAVFEHSSITTCVTFSVDGNHIFSGDKDRMISEWTTIATTTVRDACIDGDLSTDEELLMQDINTDANNHTPYIHRSKACFPITSSRIACLNGDLSTAETLLTQDINTSPNNHTSYAHRSFVMARKYDWDQALLDAIKSIRIQPSLTGYISKGIALCGKGRVLDARAAFDVASMYTDQDSEITHFLLLIKAIALFNADQHDEANLLLKELATGCPNADTLACDIVQAYLHVQLGIKALDGARYDEAADHFTAALDSRDPSSKSNIHEIYEDLVVLFGWDLKSLWQKARQKRCNALLRAGKFQDAVKSYQHMMTSSDEITKADCFDWSNGESSANFKQECSALCAANGDSAFAASDYDKAIDLYSMAIDLDSASDIFFAGRSEAKLSKMLWEDALLDAQKATELNPSSHVGYRLSHSALRGAQRYEEAIEAFTIMLTKLDDAPEVQIRYLRQQYVCPTEAEDAIRGAVWIELSNAPLRLLNTSTGLLCDRAAQLNSFKTSPEYKELLSSITKRSDLQMERIKEVVAMHFRCVLLSHRWEETEALLHHVQEKAVYELDGLNGTAKLQSFCKIARNAGYFWAWMDTCCIDKSNNVEVQESVNSMFVWYRHSALTIVYLSDVSPSSQPGALGRSVWNERGWTFQEFVAPKVVIFYQNDWSLYLDDRSPNHKESLAIMEELEGATGINAQALISFRPGMRDAREKLQWASKRVTTMQEDIAYSLFGIFGVHLPVIYGEKKQNALGRLLQEIVARSGDITSLDWVGQSSEFNSCLPADIISYAAPPCSLPSLSEDEIQTAVSSLRNIVPVDSASKLYNMLENMNAPLFANCRLRLPCIAFRVTEVKRRRGLAAHSTYGVKADGLRDLLITTDETLIQFSRAKPTQQTFFLVRPWDRRLLGLPDFSEQLTFADEGESVRDWSESESGSDDTDERSSDSPGEEELSVDSDAHSRSLRLMVHLGQAFSALLVAQQRVGEYKRVASDHSIIAQVKDPASIDIMNIRTLDIL</sequence>
<dbReference type="SUPFAM" id="SSF50998">
    <property type="entry name" value="Quinoprotein alcohol dehydrogenase-like"/>
    <property type="match status" value="1"/>
</dbReference>
<reference evidence="6" key="1">
    <citation type="journal article" date="2020" name="New Phytol.">
        <title>Comparative genomics reveals dynamic genome evolution in host specialist ectomycorrhizal fungi.</title>
        <authorList>
            <person name="Lofgren L.A."/>
            <person name="Nguyen N.H."/>
            <person name="Vilgalys R."/>
            <person name="Ruytinx J."/>
            <person name="Liao H.L."/>
            <person name="Branco S."/>
            <person name="Kuo A."/>
            <person name="LaButti K."/>
            <person name="Lipzen A."/>
            <person name="Andreopoulos W."/>
            <person name="Pangilinan J."/>
            <person name="Riley R."/>
            <person name="Hundley H."/>
            <person name="Na H."/>
            <person name="Barry K."/>
            <person name="Grigoriev I.V."/>
            <person name="Stajich J.E."/>
            <person name="Kennedy P.G."/>
        </authorList>
    </citation>
    <scope>NUCLEOTIDE SEQUENCE</scope>
    <source>
        <strain evidence="6">S12</strain>
    </source>
</reference>
<dbReference type="RefSeq" id="XP_041164306.1">
    <property type="nucleotide sequence ID" value="XM_041305933.1"/>
</dbReference>
<gene>
    <name evidence="6" type="ORF">HD556DRAFT_1439176</name>
</gene>
<dbReference type="Gene3D" id="1.25.40.10">
    <property type="entry name" value="Tetratricopeptide repeat domain"/>
    <property type="match status" value="3"/>
</dbReference>
<dbReference type="InterPro" id="IPR019775">
    <property type="entry name" value="WD40_repeat_CS"/>
</dbReference>
<dbReference type="Gene3D" id="2.130.10.10">
    <property type="entry name" value="YVTN repeat-like/Quinoprotein amine dehydrogenase"/>
    <property type="match status" value="2"/>
</dbReference>
<organism evidence="6 7">
    <name type="scientific">Suillus plorans</name>
    <dbReference type="NCBI Taxonomy" id="116603"/>
    <lineage>
        <taxon>Eukaryota</taxon>
        <taxon>Fungi</taxon>
        <taxon>Dikarya</taxon>
        <taxon>Basidiomycota</taxon>
        <taxon>Agaricomycotina</taxon>
        <taxon>Agaricomycetes</taxon>
        <taxon>Agaricomycetidae</taxon>
        <taxon>Boletales</taxon>
        <taxon>Suillineae</taxon>
        <taxon>Suillaceae</taxon>
        <taxon>Suillus</taxon>
    </lineage>
</organism>
<dbReference type="AlphaFoldDB" id="A0A9P7DQ00"/>
<dbReference type="PROSITE" id="PS50294">
    <property type="entry name" value="WD_REPEATS_REGION"/>
    <property type="match status" value="3"/>
</dbReference>
<evidence type="ECO:0000256" key="3">
    <source>
        <dbReference type="PROSITE-ProRule" id="PRU00221"/>
    </source>
</evidence>
<comment type="caution">
    <text evidence="6">The sequence shown here is derived from an EMBL/GenBank/DDBJ whole genome shotgun (WGS) entry which is preliminary data.</text>
</comment>
<dbReference type="PANTHER" id="PTHR10622">
    <property type="entry name" value="HET DOMAIN-CONTAINING PROTEIN"/>
    <property type="match status" value="1"/>
</dbReference>
<dbReference type="Pfam" id="PF00400">
    <property type="entry name" value="WD40"/>
    <property type="match status" value="6"/>
</dbReference>
<feature type="region of interest" description="Disordered" evidence="4">
    <location>
        <begin position="1169"/>
        <end position="1204"/>
    </location>
</feature>
<dbReference type="EMBL" id="JABBWE010000009">
    <property type="protein sequence ID" value="KAG1800320.1"/>
    <property type="molecule type" value="Genomic_DNA"/>
</dbReference>
<evidence type="ECO:0000256" key="2">
    <source>
        <dbReference type="ARBA" id="ARBA00022737"/>
    </source>
</evidence>
<dbReference type="Pfam" id="PF06985">
    <property type="entry name" value="HET"/>
    <property type="match status" value="1"/>
</dbReference>
<dbReference type="SMART" id="SM00320">
    <property type="entry name" value="WD40"/>
    <property type="match status" value="7"/>
</dbReference>